<feature type="domain" description="CMP/dCMP-type deaminase" evidence="2">
    <location>
        <begin position="316"/>
        <end position="428"/>
    </location>
</feature>
<organism evidence="3 4">
    <name type="scientific">Bathycoccus prasinos</name>
    <dbReference type="NCBI Taxonomy" id="41875"/>
    <lineage>
        <taxon>Eukaryota</taxon>
        <taxon>Viridiplantae</taxon>
        <taxon>Chlorophyta</taxon>
        <taxon>Mamiellophyceae</taxon>
        <taxon>Mamiellales</taxon>
        <taxon>Bathycoccaceae</taxon>
        <taxon>Bathycoccus</taxon>
    </lineage>
</organism>
<gene>
    <name evidence="3" type="ORF">Bathy03g03850</name>
</gene>
<evidence type="ECO:0000313" key="4">
    <source>
        <dbReference type="Proteomes" id="UP000198341"/>
    </source>
</evidence>
<evidence type="ECO:0000313" key="3">
    <source>
        <dbReference type="EMBL" id="CCO15847.1"/>
    </source>
</evidence>
<dbReference type="SUPFAM" id="SSF53927">
    <property type="entry name" value="Cytidine deaminase-like"/>
    <property type="match status" value="1"/>
</dbReference>
<evidence type="ECO:0000259" key="2">
    <source>
        <dbReference type="PROSITE" id="PS51747"/>
    </source>
</evidence>
<dbReference type="OrthoDB" id="10629791at2759"/>
<reference evidence="3 4" key="1">
    <citation type="submission" date="2011-10" db="EMBL/GenBank/DDBJ databases">
        <authorList>
            <person name="Genoscope - CEA"/>
        </authorList>
    </citation>
    <scope>NUCLEOTIDE SEQUENCE [LARGE SCALE GENOMIC DNA]</scope>
    <source>
        <strain evidence="3 4">RCC 1105</strain>
    </source>
</reference>
<dbReference type="Gene3D" id="3.40.140.10">
    <property type="entry name" value="Cytidine Deaminase, domain 2"/>
    <property type="match status" value="1"/>
</dbReference>
<protein>
    <recommendedName>
        <fullName evidence="2">CMP/dCMP-type deaminase domain-containing protein</fullName>
    </recommendedName>
</protein>
<dbReference type="GO" id="GO:0003824">
    <property type="term" value="F:catalytic activity"/>
    <property type="evidence" value="ECO:0007669"/>
    <property type="project" value="InterPro"/>
</dbReference>
<name>K8ECS5_9CHLO</name>
<dbReference type="RefSeq" id="XP_007514410.1">
    <property type="nucleotide sequence ID" value="XM_007514348.1"/>
</dbReference>
<accession>K8ECS5</accession>
<feature type="compositionally biased region" description="Basic residues" evidence="1">
    <location>
        <begin position="77"/>
        <end position="88"/>
    </location>
</feature>
<feature type="compositionally biased region" description="Basic and acidic residues" evidence="1">
    <location>
        <begin position="60"/>
        <end position="76"/>
    </location>
</feature>
<dbReference type="InterPro" id="IPR016193">
    <property type="entry name" value="Cytidine_deaminase-like"/>
</dbReference>
<feature type="region of interest" description="Disordered" evidence="1">
    <location>
        <begin position="304"/>
        <end position="328"/>
    </location>
</feature>
<dbReference type="PROSITE" id="PS51747">
    <property type="entry name" value="CYT_DCMP_DEAMINASES_2"/>
    <property type="match status" value="1"/>
</dbReference>
<keyword evidence="4" id="KW-1185">Reference proteome</keyword>
<dbReference type="GeneID" id="19016922"/>
<dbReference type="Proteomes" id="UP000198341">
    <property type="component" value="Chromosome 3"/>
</dbReference>
<dbReference type="EMBL" id="FO082276">
    <property type="protein sequence ID" value="CCO15847.1"/>
    <property type="molecule type" value="Genomic_DNA"/>
</dbReference>
<sequence length="433" mass="49150">MKASSISFAFSKRSSSGALLLYLFARRGGGKERRILTNVHHPLQMRRISKMMMTTSSSSSHDEKEEKEEKSSESSFRKKKRRANKTKGPHAATREEKKAGKFAREHVADFTNGIGDDIANRDDDIAFALDTHNRRILYVARRTSDIKSSTFNLICGLRELAFEAKESGREKRNYGDTKCRERMFVVRKGGGREDDTRLEEEAKKKTKVLTLSEFDRAVVKVGHSKVCVIQEEEMEEVENENDDEGREGVGYECVDVTEFSERALMRGKIESDRMIEDEFGRAEEAQNSSYPSDADAFFVRFSSNSNRSQEESKGDEEEEEKEERFERASHRNVVAALRDDATGKIISLAKNTNGGNKILHAEMNLLLNHEKTGTKKTLLVTLQCCRMCAALSQRYANELSEVVYLRADTGPLAKMTALQICEEGKLRERKHAE</sequence>
<dbReference type="AlphaFoldDB" id="K8ECS5"/>
<proteinExistence type="predicted"/>
<dbReference type="InterPro" id="IPR025853">
    <property type="entry name" value="NH3ase_Bd3614-like"/>
</dbReference>
<dbReference type="InterPro" id="IPR002125">
    <property type="entry name" value="CMP_dCMP_dom"/>
</dbReference>
<dbReference type="KEGG" id="bpg:Bathy03g03850"/>
<dbReference type="Pfam" id="PF14439">
    <property type="entry name" value="Bd3614-deam"/>
    <property type="match status" value="1"/>
</dbReference>
<feature type="region of interest" description="Disordered" evidence="1">
    <location>
        <begin position="44"/>
        <end position="99"/>
    </location>
</feature>
<evidence type="ECO:0000256" key="1">
    <source>
        <dbReference type="SAM" id="MobiDB-lite"/>
    </source>
</evidence>